<dbReference type="RefSeq" id="WP_185317813.1">
    <property type="nucleotide sequence ID" value="NZ_JAARPH010000004.1"/>
</dbReference>
<protein>
    <submittedName>
        <fullName evidence="2">DUF1266 domain-containing protein</fullName>
    </submittedName>
</protein>
<sequence>MFGRKEVSIPADYQQFNTFPTERERLLCIGASTTECKHKIETKLDGSNKMLKLYYPKNRGAKVMKYWLPMFGINDSRSAVEIISTWIEGNDYYGEVPQNVTSTVINDIAKASRKKDFNKDSLVSSAEKIKMFGAFDLERLGYLVRVCFSLDLLTEEQSWEFLNKFWEDAVLHFENWDDYIVSYLNGQEGMGTNWYSDTLVSYIQLKKDPNSLLNQYQLR</sequence>
<dbReference type="EMBL" id="JAARPH010000004">
    <property type="protein sequence ID" value="MBC1376397.1"/>
    <property type="molecule type" value="Genomic_DNA"/>
</dbReference>
<keyword evidence="3" id="KW-1185">Reference proteome</keyword>
<proteinExistence type="predicted"/>
<reference evidence="2 3" key="1">
    <citation type="submission" date="2020-03" db="EMBL/GenBank/DDBJ databases">
        <title>Soil Listeria distribution.</title>
        <authorList>
            <person name="Liao J."/>
            <person name="Wiedmann M."/>
        </authorList>
    </citation>
    <scope>NUCLEOTIDE SEQUENCE [LARGE SCALE GENOMIC DNA]</scope>
    <source>
        <strain evidence="2 3">FSL L7-1699</strain>
    </source>
</reference>
<evidence type="ECO:0000313" key="3">
    <source>
        <dbReference type="Proteomes" id="UP000518829"/>
    </source>
</evidence>
<name>A0ABR6SQ52_9LIST</name>
<dbReference type="Proteomes" id="UP000518829">
    <property type="component" value="Unassembled WGS sequence"/>
</dbReference>
<evidence type="ECO:0000259" key="1">
    <source>
        <dbReference type="Pfam" id="PF06889"/>
    </source>
</evidence>
<evidence type="ECO:0000313" key="2">
    <source>
        <dbReference type="EMBL" id="MBC1376397.1"/>
    </source>
</evidence>
<organism evidence="2 3">
    <name type="scientific">Listeria farberi</name>
    <dbReference type="NCBI Taxonomy" id="2713500"/>
    <lineage>
        <taxon>Bacteria</taxon>
        <taxon>Bacillati</taxon>
        <taxon>Bacillota</taxon>
        <taxon>Bacilli</taxon>
        <taxon>Bacillales</taxon>
        <taxon>Listeriaceae</taxon>
        <taxon>Listeria</taxon>
    </lineage>
</organism>
<comment type="caution">
    <text evidence="2">The sequence shown here is derived from an EMBL/GenBank/DDBJ whole genome shotgun (WGS) entry which is preliminary data.</text>
</comment>
<feature type="domain" description="DUF1266" evidence="1">
    <location>
        <begin position="72"/>
        <end position="188"/>
    </location>
</feature>
<dbReference type="InterPro" id="IPR009677">
    <property type="entry name" value="DUF1266"/>
</dbReference>
<gene>
    <name evidence="2" type="ORF">HB839_12760</name>
</gene>
<dbReference type="Pfam" id="PF06889">
    <property type="entry name" value="DUF1266"/>
    <property type="match status" value="1"/>
</dbReference>
<accession>A0ABR6SQ52</accession>